<keyword evidence="3" id="KW-1185">Reference proteome</keyword>
<dbReference type="InterPro" id="IPR000644">
    <property type="entry name" value="CBS_dom"/>
</dbReference>
<dbReference type="EMBL" id="JBCGCU010000005">
    <property type="protein sequence ID" value="MEM0515124.1"/>
    <property type="molecule type" value="Genomic_DNA"/>
</dbReference>
<dbReference type="Proteomes" id="UP001447008">
    <property type="component" value="Unassembled WGS sequence"/>
</dbReference>
<evidence type="ECO:0000313" key="3">
    <source>
        <dbReference type="Proteomes" id="UP001447008"/>
    </source>
</evidence>
<dbReference type="InterPro" id="IPR046342">
    <property type="entry name" value="CBS_dom_sf"/>
</dbReference>
<accession>A0ABU9MV09</accession>
<proteinExistence type="predicted"/>
<evidence type="ECO:0000313" key="2">
    <source>
        <dbReference type="EMBL" id="MEM0515124.1"/>
    </source>
</evidence>
<organism evidence="2 3">
    <name type="scientific">Pseudoalteromonas qingdaonensis</name>
    <dbReference type="NCBI Taxonomy" id="3131913"/>
    <lineage>
        <taxon>Bacteria</taxon>
        <taxon>Pseudomonadati</taxon>
        <taxon>Pseudomonadota</taxon>
        <taxon>Gammaproteobacteria</taxon>
        <taxon>Alteromonadales</taxon>
        <taxon>Pseudoalteromonadaceae</taxon>
        <taxon>Pseudoalteromonas</taxon>
    </lineage>
</organism>
<comment type="caution">
    <text evidence="2">The sequence shown here is derived from an EMBL/GenBank/DDBJ whole genome shotgun (WGS) entry which is preliminary data.</text>
</comment>
<evidence type="ECO:0000259" key="1">
    <source>
        <dbReference type="Pfam" id="PF00571"/>
    </source>
</evidence>
<gene>
    <name evidence="2" type="ORF">WCN91_06735</name>
</gene>
<dbReference type="Pfam" id="PF00571">
    <property type="entry name" value="CBS"/>
    <property type="match status" value="1"/>
</dbReference>
<dbReference type="Gene3D" id="3.10.580.10">
    <property type="entry name" value="CBS-domain"/>
    <property type="match status" value="1"/>
</dbReference>
<dbReference type="SUPFAM" id="SSF54631">
    <property type="entry name" value="CBS-domain pair"/>
    <property type="match status" value="1"/>
</dbReference>
<name>A0ABU9MV09_9GAMM</name>
<reference evidence="2 3" key="1">
    <citation type="submission" date="2024-03" db="EMBL/GenBank/DDBJ databases">
        <title>Pseudoalteromonas qingdaonensis sp. nov., isolated from the intestines of marine benthic organisms.</title>
        <authorList>
            <person name="Lin X."/>
            <person name="Fang S."/>
            <person name="Hu X."/>
        </authorList>
    </citation>
    <scope>NUCLEOTIDE SEQUENCE [LARGE SCALE GENOMIC DNA]</scope>
    <source>
        <strain evidence="2 3">YIC-827</strain>
    </source>
</reference>
<feature type="domain" description="CBS" evidence="1">
    <location>
        <begin position="44"/>
        <end position="82"/>
    </location>
</feature>
<sequence>MTNFNSLRTHHILDGAQLASAHESHLQLDTNSGALSLLQDFTLQSPICVQANTPLTAARKLASNTPTDALMVLNEQGQVIGVTSSVELQSIRVTTQALQLGLKPSELMVHDVMRSLHTLPCISMLAVRNTSLGNVLSTMEHTGSFYLLVTENEQIRGILCARKIAKTLNISLDITPVAQSFQDVVASVEHPH</sequence>
<protein>
    <submittedName>
        <fullName evidence="2">CBS domain-containing protein</fullName>
    </submittedName>
</protein>
<dbReference type="RefSeq" id="WP_342677505.1">
    <property type="nucleotide sequence ID" value="NZ_JBCGCU010000005.1"/>
</dbReference>